<evidence type="ECO:0000313" key="3">
    <source>
        <dbReference type="Proteomes" id="UP000484842"/>
    </source>
</evidence>
<feature type="transmembrane region" description="Helical" evidence="1">
    <location>
        <begin position="12"/>
        <end position="40"/>
    </location>
</feature>
<protein>
    <submittedName>
        <fullName evidence="2">Uncharacterized protein</fullName>
    </submittedName>
</protein>
<sequence length="88" mass="8702">MRVHPVLRLSLVAVAFVVLGLAWSWVAGGVVALAALLLLFSGKGTSGASRRSSSPSSDGTAATFLIWDTASGCSTDSGFDGGGGCGGE</sequence>
<proteinExistence type="predicted"/>
<keyword evidence="3" id="KW-1185">Reference proteome</keyword>
<dbReference type="AlphaFoldDB" id="A0A7X1NTB2"/>
<evidence type="ECO:0000256" key="1">
    <source>
        <dbReference type="SAM" id="Phobius"/>
    </source>
</evidence>
<comment type="caution">
    <text evidence="2">The sequence shown here is derived from an EMBL/GenBank/DDBJ whole genome shotgun (WGS) entry which is preliminary data.</text>
</comment>
<dbReference type="EMBL" id="WBSL01000001">
    <property type="protein sequence ID" value="MPY65363.1"/>
    <property type="molecule type" value="Genomic_DNA"/>
</dbReference>
<gene>
    <name evidence="2" type="ORF">F8S09_01470</name>
</gene>
<reference evidence="2 3" key="1">
    <citation type="submission" date="2019-10" db="EMBL/GenBank/DDBJ databases">
        <title>Deinococcus sp. isolated from soil.</title>
        <authorList>
            <person name="Li Y."/>
            <person name="Wang J."/>
        </authorList>
    </citation>
    <scope>NUCLEOTIDE SEQUENCE [LARGE SCALE GENOMIC DNA]</scope>
    <source>
        <strain evidence="2 3">SDU3-2</strain>
    </source>
</reference>
<keyword evidence="1" id="KW-1133">Transmembrane helix</keyword>
<organism evidence="2 3">
    <name type="scientific">Deinococcus terrestris</name>
    <dbReference type="NCBI Taxonomy" id="2651870"/>
    <lineage>
        <taxon>Bacteria</taxon>
        <taxon>Thermotogati</taxon>
        <taxon>Deinococcota</taxon>
        <taxon>Deinococci</taxon>
        <taxon>Deinococcales</taxon>
        <taxon>Deinococcaceae</taxon>
        <taxon>Deinococcus</taxon>
    </lineage>
</organism>
<evidence type="ECO:0000313" key="2">
    <source>
        <dbReference type="EMBL" id="MPY65363.1"/>
    </source>
</evidence>
<keyword evidence="1" id="KW-0812">Transmembrane</keyword>
<accession>A0A7X1NTB2</accession>
<dbReference type="RefSeq" id="WP_152868322.1">
    <property type="nucleotide sequence ID" value="NZ_WBSL01000001.1"/>
</dbReference>
<dbReference type="Proteomes" id="UP000484842">
    <property type="component" value="Unassembled WGS sequence"/>
</dbReference>
<name>A0A7X1NTB2_9DEIO</name>
<keyword evidence="1" id="KW-0472">Membrane</keyword>